<evidence type="ECO:0000313" key="1">
    <source>
        <dbReference type="EMBL" id="TMS56889.1"/>
    </source>
</evidence>
<comment type="caution">
    <text evidence="1">The sequence shown here is derived from an EMBL/GenBank/DDBJ whole genome shotgun (WGS) entry which is preliminary data.</text>
</comment>
<protein>
    <submittedName>
        <fullName evidence="1">LysR family transcriptional regulator</fullName>
    </submittedName>
</protein>
<gene>
    <name evidence="1" type="ORF">MW7_015290</name>
</gene>
<name>A0ACD3SL33_9BURK</name>
<evidence type="ECO:0000313" key="2">
    <source>
        <dbReference type="Proteomes" id="UP000004277"/>
    </source>
</evidence>
<sequence>MTNNVDTKLLGIFMELLSKQNATYVAEKLHITGPAVSHSLNRLREIFGDPLFIRVPHGLTPTPRALELGPKIRDILMLWASINDGDTGNFDPAEASGSLSFGFSPLLGDAIFNTFVLRLKQLAPNLHIRLAESVCWDTDMAAMRANELDLVFSPFPTRQQEIVEEPVTSFNMWVCARNGHPEIRTGCTLEQYMHYEHIFLAQGSTSGSGRQSAGMSLIPLDYALQQRGLKRNATMTVHSWRAQAEIAAQTDMIFTVNSLTKDLVCQAYDLNAFPLPPELETVLGLNMYWHRSRSGNPLVLWARNVFREVVGEYLGVQLAIRQVVEGTADTPVAPVAETVEAEGAALDAQSSER</sequence>
<reference evidence="1" key="1">
    <citation type="submission" date="2019-05" db="EMBL/GenBank/DDBJ databases">
        <title>Revised genome assembly of Burkholderiaceae (previously Ralstonia) sp. PBA.</title>
        <authorList>
            <person name="Gan H.M."/>
        </authorList>
    </citation>
    <scope>NUCLEOTIDE SEQUENCE</scope>
    <source>
        <strain evidence="1">PBA</strain>
    </source>
</reference>
<dbReference type="Proteomes" id="UP000004277">
    <property type="component" value="Unassembled WGS sequence"/>
</dbReference>
<organism evidence="1 2">
    <name type="scientific">Imbroritus primus</name>
    <dbReference type="NCBI Taxonomy" id="3058603"/>
    <lineage>
        <taxon>Bacteria</taxon>
        <taxon>Pseudomonadati</taxon>
        <taxon>Pseudomonadota</taxon>
        <taxon>Betaproteobacteria</taxon>
        <taxon>Burkholderiales</taxon>
        <taxon>Burkholderiaceae</taxon>
        <taxon>Imbroritus</taxon>
    </lineage>
</organism>
<proteinExistence type="predicted"/>
<dbReference type="EMBL" id="AKCV02000026">
    <property type="protein sequence ID" value="TMS56889.1"/>
    <property type="molecule type" value="Genomic_DNA"/>
</dbReference>
<accession>A0ACD3SL33</accession>
<keyword evidence="2" id="KW-1185">Reference proteome</keyword>